<comment type="cofactor">
    <cofactor evidence="1 7">
        <name>heme</name>
        <dbReference type="ChEBI" id="CHEBI:30413"/>
    </cofactor>
</comment>
<organism evidence="10 11">
    <name type="scientific">Coniochaeta hoffmannii</name>
    <dbReference type="NCBI Taxonomy" id="91930"/>
    <lineage>
        <taxon>Eukaryota</taxon>
        <taxon>Fungi</taxon>
        <taxon>Dikarya</taxon>
        <taxon>Ascomycota</taxon>
        <taxon>Pezizomycotina</taxon>
        <taxon>Sordariomycetes</taxon>
        <taxon>Sordariomycetidae</taxon>
        <taxon>Coniochaetales</taxon>
        <taxon>Coniochaetaceae</taxon>
        <taxon>Coniochaeta</taxon>
    </lineage>
</organism>
<evidence type="ECO:0000256" key="1">
    <source>
        <dbReference type="ARBA" id="ARBA00001971"/>
    </source>
</evidence>
<feature type="binding site" description="axial binding residue" evidence="7">
    <location>
        <position position="463"/>
    </location>
    <ligand>
        <name>heme</name>
        <dbReference type="ChEBI" id="CHEBI:30413"/>
    </ligand>
    <ligandPart>
        <name>Fe</name>
        <dbReference type="ChEBI" id="CHEBI:18248"/>
    </ligandPart>
</feature>
<accession>A0AA38VUI9</accession>
<keyword evidence="11" id="KW-1185">Reference proteome</keyword>
<evidence type="ECO:0000256" key="7">
    <source>
        <dbReference type="PIRSR" id="PIRSR602403-1"/>
    </source>
</evidence>
<keyword evidence="8" id="KW-0560">Oxidoreductase</keyword>
<feature type="transmembrane region" description="Helical" evidence="9">
    <location>
        <begin position="6"/>
        <end position="28"/>
    </location>
</feature>
<evidence type="ECO:0000256" key="8">
    <source>
        <dbReference type="RuleBase" id="RU000461"/>
    </source>
</evidence>
<dbReference type="Pfam" id="PF00067">
    <property type="entry name" value="p450"/>
    <property type="match status" value="1"/>
</dbReference>
<dbReference type="SUPFAM" id="SSF48264">
    <property type="entry name" value="Cytochrome P450"/>
    <property type="match status" value="1"/>
</dbReference>
<dbReference type="Gene3D" id="1.10.630.10">
    <property type="entry name" value="Cytochrome P450"/>
    <property type="match status" value="1"/>
</dbReference>
<proteinExistence type="inferred from homology"/>
<dbReference type="Proteomes" id="UP001174691">
    <property type="component" value="Unassembled WGS sequence"/>
</dbReference>
<dbReference type="GO" id="GO:0016705">
    <property type="term" value="F:oxidoreductase activity, acting on paired donors, with incorporation or reduction of molecular oxygen"/>
    <property type="evidence" value="ECO:0007669"/>
    <property type="project" value="InterPro"/>
</dbReference>
<evidence type="ECO:0000256" key="2">
    <source>
        <dbReference type="ARBA" id="ARBA00010617"/>
    </source>
</evidence>
<dbReference type="InterPro" id="IPR002403">
    <property type="entry name" value="Cyt_P450_E_grp-IV"/>
</dbReference>
<dbReference type="PRINTS" id="PR00385">
    <property type="entry name" value="P450"/>
</dbReference>
<reference evidence="10" key="1">
    <citation type="submission" date="2022-07" db="EMBL/GenBank/DDBJ databases">
        <title>Fungi with potential for degradation of polypropylene.</title>
        <authorList>
            <person name="Gostincar C."/>
        </authorList>
    </citation>
    <scope>NUCLEOTIDE SEQUENCE</scope>
    <source>
        <strain evidence="10">EXF-13287</strain>
    </source>
</reference>
<name>A0AA38VUI9_9PEZI</name>
<keyword evidence="9" id="KW-0472">Membrane</keyword>
<keyword evidence="6 8" id="KW-0503">Monooxygenase</keyword>
<evidence type="ECO:0000256" key="5">
    <source>
        <dbReference type="ARBA" id="ARBA00023004"/>
    </source>
</evidence>
<evidence type="ECO:0000256" key="6">
    <source>
        <dbReference type="ARBA" id="ARBA00023033"/>
    </source>
</evidence>
<dbReference type="EMBL" id="JANBVN010000064">
    <property type="protein sequence ID" value="KAJ9151516.1"/>
    <property type="molecule type" value="Genomic_DNA"/>
</dbReference>
<evidence type="ECO:0000313" key="10">
    <source>
        <dbReference type="EMBL" id="KAJ9151516.1"/>
    </source>
</evidence>
<dbReference type="GO" id="GO:0020037">
    <property type="term" value="F:heme binding"/>
    <property type="evidence" value="ECO:0007669"/>
    <property type="project" value="InterPro"/>
</dbReference>
<evidence type="ECO:0000313" key="11">
    <source>
        <dbReference type="Proteomes" id="UP001174691"/>
    </source>
</evidence>
<sequence>MASLSVIAVVLAVSVLLVKYLLLNPLFLSPLRRIPGPKTFALTKWRLAYEDWKGTSTQTIQELHQRYGAVVRIGPDHVSFSSLGALRTIYGPGSKYGRTGFYRMFDVYGRQNLFTFHGAAEHGRRKKLISHAYSKSVVLKQPSAGMVEEKVRKYMTLIEAEPDYVSEIFRTLHYYSLDNITEFLYGKYGSTSALEGSQPHRALIGDILDPTRRRLSWFTVHLTALTRWLYSRTGKMEMVVKPFLPMQKPATYTGIREFALQAYMRFRAEMDSSKGERVKPLEEAEGSSILERLWPYHKINSQGGLDDMEIASECADHFLAGIDTTSDTLMFLIWSLSQPANRGFQEKLRREVLALSDESLNSHGYPTADSSDKCSYLNAVIKETLRLYAPLPSFEPRSSGVDTVIEGYNIPAGTIVGMAPYTLHRNVEVFKDPLTFDPDRWLGPQAAEMNRWFWAFSSGGRMCIGLHLAMAEMTTLAATIYREYSTALAPGFEHATPGITARFELFYDERFPKIMEHTCLIKFQRLKERG</sequence>
<gene>
    <name evidence="10" type="ORF">NKR19_g4877</name>
</gene>
<dbReference type="PANTHER" id="PTHR24305:SF164">
    <property type="entry name" value="P450, PUTATIVE (EUROFUNG)-RELATED"/>
    <property type="match status" value="1"/>
</dbReference>
<keyword evidence="3 7" id="KW-0349">Heme</keyword>
<dbReference type="GO" id="GO:0004497">
    <property type="term" value="F:monooxygenase activity"/>
    <property type="evidence" value="ECO:0007669"/>
    <property type="project" value="UniProtKB-KW"/>
</dbReference>
<evidence type="ECO:0000256" key="3">
    <source>
        <dbReference type="ARBA" id="ARBA00022617"/>
    </source>
</evidence>
<keyword evidence="9" id="KW-0812">Transmembrane</keyword>
<dbReference type="PROSITE" id="PS00086">
    <property type="entry name" value="CYTOCHROME_P450"/>
    <property type="match status" value="1"/>
</dbReference>
<dbReference type="InterPro" id="IPR017972">
    <property type="entry name" value="Cyt_P450_CS"/>
</dbReference>
<keyword evidence="4 7" id="KW-0479">Metal-binding</keyword>
<dbReference type="GO" id="GO:0005506">
    <property type="term" value="F:iron ion binding"/>
    <property type="evidence" value="ECO:0007669"/>
    <property type="project" value="InterPro"/>
</dbReference>
<dbReference type="PRINTS" id="PR00465">
    <property type="entry name" value="EP450IV"/>
</dbReference>
<dbReference type="InterPro" id="IPR050121">
    <property type="entry name" value="Cytochrome_P450_monoxygenase"/>
</dbReference>
<dbReference type="InterPro" id="IPR036396">
    <property type="entry name" value="Cyt_P450_sf"/>
</dbReference>
<keyword evidence="9" id="KW-1133">Transmembrane helix</keyword>
<comment type="caution">
    <text evidence="10">The sequence shown here is derived from an EMBL/GenBank/DDBJ whole genome shotgun (WGS) entry which is preliminary data.</text>
</comment>
<keyword evidence="5 7" id="KW-0408">Iron</keyword>
<dbReference type="InterPro" id="IPR001128">
    <property type="entry name" value="Cyt_P450"/>
</dbReference>
<protein>
    <submittedName>
        <fullName evidence="10">Cytochrome P450</fullName>
    </submittedName>
</protein>
<evidence type="ECO:0000256" key="4">
    <source>
        <dbReference type="ARBA" id="ARBA00022723"/>
    </source>
</evidence>
<evidence type="ECO:0000256" key="9">
    <source>
        <dbReference type="SAM" id="Phobius"/>
    </source>
</evidence>
<dbReference type="PANTHER" id="PTHR24305">
    <property type="entry name" value="CYTOCHROME P450"/>
    <property type="match status" value="1"/>
</dbReference>
<dbReference type="CDD" id="cd11059">
    <property type="entry name" value="CYP_fungal"/>
    <property type="match status" value="1"/>
</dbReference>
<dbReference type="AlphaFoldDB" id="A0AA38VUI9"/>
<comment type="similarity">
    <text evidence="2 8">Belongs to the cytochrome P450 family.</text>
</comment>